<evidence type="ECO:0000256" key="2">
    <source>
        <dbReference type="ARBA" id="ARBA00023125"/>
    </source>
</evidence>
<dbReference type="GO" id="GO:0003677">
    <property type="term" value="F:DNA binding"/>
    <property type="evidence" value="ECO:0007669"/>
    <property type="project" value="UniProtKB-KW"/>
</dbReference>
<accession>A0A8S5TIG5</accession>
<proteinExistence type="predicted"/>
<dbReference type="CDD" id="cd06529">
    <property type="entry name" value="S24_LexA-like"/>
    <property type="match status" value="1"/>
</dbReference>
<name>A0A8S5TIG5_9CAUD</name>
<keyword evidence="1" id="KW-0805">Transcription regulation</keyword>
<dbReference type="Gene3D" id="2.10.109.10">
    <property type="entry name" value="Umud Fragment, subunit A"/>
    <property type="match status" value="1"/>
</dbReference>
<protein>
    <submittedName>
        <fullName evidence="6">Repressor protein CI</fullName>
    </submittedName>
</protein>
<feature type="domain" description="Bacteriophage CI repressor N-terminal" evidence="5">
    <location>
        <begin position="4"/>
        <end position="65"/>
    </location>
</feature>
<dbReference type="SUPFAM" id="SSF51306">
    <property type="entry name" value="LexA/Signal peptidase"/>
    <property type="match status" value="1"/>
</dbReference>
<evidence type="ECO:0000256" key="3">
    <source>
        <dbReference type="ARBA" id="ARBA00023163"/>
    </source>
</evidence>
<dbReference type="InterPro" id="IPR001387">
    <property type="entry name" value="Cro/C1-type_HTH"/>
</dbReference>
<keyword evidence="3" id="KW-0804">Transcription</keyword>
<evidence type="ECO:0000256" key="1">
    <source>
        <dbReference type="ARBA" id="ARBA00023015"/>
    </source>
</evidence>
<dbReference type="InterPro" id="IPR039418">
    <property type="entry name" value="LexA-like"/>
</dbReference>
<dbReference type="PANTHER" id="PTHR40661:SF1">
    <property type="entry name" value="HTH CRO_C1-TYPE DOMAIN-CONTAINING PROTEIN"/>
    <property type="match status" value="1"/>
</dbReference>
<evidence type="ECO:0000259" key="4">
    <source>
        <dbReference type="Pfam" id="PF00717"/>
    </source>
</evidence>
<dbReference type="EMBL" id="BK032828">
    <property type="protein sequence ID" value="DAF62775.1"/>
    <property type="molecule type" value="Genomic_DNA"/>
</dbReference>
<feature type="domain" description="Bacteriophage CI repressor N-terminal" evidence="5">
    <location>
        <begin position="124"/>
        <end position="186"/>
    </location>
</feature>
<evidence type="ECO:0000313" key="6">
    <source>
        <dbReference type="EMBL" id="DAF62775.1"/>
    </source>
</evidence>
<dbReference type="Pfam" id="PF00717">
    <property type="entry name" value="Peptidase_S24"/>
    <property type="match status" value="1"/>
</dbReference>
<organism evidence="6">
    <name type="scientific">Myoviridae sp. ctiv53</name>
    <dbReference type="NCBI Taxonomy" id="2827703"/>
    <lineage>
        <taxon>Viruses</taxon>
        <taxon>Duplodnaviria</taxon>
        <taxon>Heunggongvirae</taxon>
        <taxon>Uroviricota</taxon>
        <taxon>Caudoviricetes</taxon>
    </lineage>
</organism>
<dbReference type="InterPro" id="IPR036286">
    <property type="entry name" value="LexA/Signal_pep-like_sf"/>
</dbReference>
<reference evidence="6" key="1">
    <citation type="journal article" date="2021" name="Proc. Natl. Acad. Sci. U.S.A.">
        <title>A Catalog of Tens of Thousands of Viruses from Human Metagenomes Reveals Hidden Associations with Chronic Diseases.</title>
        <authorList>
            <person name="Tisza M.J."/>
            <person name="Buck C.B."/>
        </authorList>
    </citation>
    <scope>NUCLEOTIDE SEQUENCE</scope>
    <source>
        <strain evidence="6">Ctiv53</strain>
    </source>
</reference>
<dbReference type="CDD" id="cd00093">
    <property type="entry name" value="HTH_XRE"/>
    <property type="match status" value="1"/>
</dbReference>
<dbReference type="PANTHER" id="PTHR40661">
    <property type="match status" value="1"/>
</dbReference>
<dbReference type="Gene3D" id="1.10.260.40">
    <property type="entry name" value="lambda repressor-like DNA-binding domains"/>
    <property type="match status" value="2"/>
</dbReference>
<sequence>MSTVFERAKAALRVKTNKELAEKLNQAESSVSGWKSRDNIPIDYLLVISKLSGVSVDWILKGSNDSIFPPAAAIPKPYLKDDEFDAIFEPSISQNIDSVLNNGAWEQLAASDNPDLQDQACVYAILARLKKALDIEDVDTLSGFINVPVKTINRWINHGYIPYRYLIFLADKTSISLDWLILGKGEAPKTHSELAKEVWLEIGHRKLVSDDENKPYGVENQTITSNIDNEKIQLVSLYDVPVSAGHGSFFDTENIIQQIPFDSEWLEREELIAGQLACLPIKGDSMSPGLKTSDIVLINLTHQRGDGVFVLRLNGALRIKRLQWLADGRLRISSDNPIYETEYVDPNTPPDDFAIIGFCHTKIGRVD</sequence>
<dbReference type="InterPro" id="IPR015927">
    <property type="entry name" value="Peptidase_S24_S26A/B/C"/>
</dbReference>
<keyword evidence="2" id="KW-0238">DNA-binding</keyword>
<dbReference type="Pfam" id="PF07022">
    <property type="entry name" value="Phage_CI_repr"/>
    <property type="match status" value="2"/>
</dbReference>
<dbReference type="InterPro" id="IPR010982">
    <property type="entry name" value="Lambda_DNA-bd_dom_sf"/>
</dbReference>
<evidence type="ECO:0000259" key="5">
    <source>
        <dbReference type="Pfam" id="PF07022"/>
    </source>
</evidence>
<dbReference type="GO" id="GO:0045892">
    <property type="term" value="P:negative regulation of DNA-templated transcription"/>
    <property type="evidence" value="ECO:0007669"/>
    <property type="project" value="InterPro"/>
</dbReference>
<dbReference type="InterPro" id="IPR010744">
    <property type="entry name" value="Phage_CI_N"/>
</dbReference>
<feature type="domain" description="Peptidase S24/S26A/S26B/S26C" evidence="4">
    <location>
        <begin position="241"/>
        <end position="357"/>
    </location>
</feature>